<comment type="caution">
    <text evidence="1">The sequence shown here is derived from an EMBL/GenBank/DDBJ whole genome shotgun (WGS) entry which is preliminary data.</text>
</comment>
<gene>
    <name evidence="1" type="ORF">OIU85_020936</name>
</gene>
<evidence type="ECO:0000313" key="1">
    <source>
        <dbReference type="EMBL" id="KAJ6730090.1"/>
    </source>
</evidence>
<evidence type="ECO:0000313" key="2">
    <source>
        <dbReference type="Proteomes" id="UP001151529"/>
    </source>
</evidence>
<organism evidence="1 2">
    <name type="scientific">Salix viminalis</name>
    <name type="common">Common osier</name>
    <name type="synonym">Basket willow</name>
    <dbReference type="NCBI Taxonomy" id="40686"/>
    <lineage>
        <taxon>Eukaryota</taxon>
        <taxon>Viridiplantae</taxon>
        <taxon>Streptophyta</taxon>
        <taxon>Embryophyta</taxon>
        <taxon>Tracheophyta</taxon>
        <taxon>Spermatophyta</taxon>
        <taxon>Magnoliopsida</taxon>
        <taxon>eudicotyledons</taxon>
        <taxon>Gunneridae</taxon>
        <taxon>Pentapetalae</taxon>
        <taxon>rosids</taxon>
        <taxon>fabids</taxon>
        <taxon>Malpighiales</taxon>
        <taxon>Salicaceae</taxon>
        <taxon>Saliceae</taxon>
        <taxon>Salix</taxon>
    </lineage>
</organism>
<name>A0A9Q0UHL4_SALVM</name>
<dbReference type="AlphaFoldDB" id="A0A9Q0UHL4"/>
<accession>A0A9Q0UHL4</accession>
<sequence length="151" mass="16904">MLSEYFMDEASPSAKCSSGADVGFCKPVSGKLLAGRCNHYERIIMRGEKPNTAPRETLIKWSPTQNAFASLPCQSDIITHQRSSEEMQTQLVDIGRFDSHHSKPPDLLTVKFVSSPFTGENTIPLIMYSHLPYMVFNWDNQSTLSIHQGPV</sequence>
<reference evidence="1" key="1">
    <citation type="submission" date="2022-11" db="EMBL/GenBank/DDBJ databases">
        <authorList>
            <person name="Hyden B.L."/>
            <person name="Feng K."/>
            <person name="Yates T."/>
            <person name="Jawdy S."/>
            <person name="Smart L.B."/>
            <person name="Muchero W."/>
        </authorList>
    </citation>
    <scope>NUCLEOTIDE SEQUENCE</scope>
    <source>
        <tissue evidence="1">Shoot tip</tissue>
    </source>
</reference>
<protein>
    <submittedName>
        <fullName evidence="1">Uncharacterized protein</fullName>
    </submittedName>
</protein>
<dbReference type="OrthoDB" id="10598044at2759"/>
<dbReference type="Proteomes" id="UP001151529">
    <property type="component" value="Chromosome 2"/>
</dbReference>
<dbReference type="EMBL" id="JAPFFL010000004">
    <property type="protein sequence ID" value="KAJ6730090.1"/>
    <property type="molecule type" value="Genomic_DNA"/>
</dbReference>
<keyword evidence="2" id="KW-1185">Reference proteome</keyword>
<reference evidence="1" key="2">
    <citation type="journal article" date="2023" name="Int. J. Mol. Sci.">
        <title>De Novo Assembly and Annotation of 11 Diverse Shrub Willow (Salix) Genomes Reveals Novel Gene Organization in Sex-Linked Regions.</title>
        <authorList>
            <person name="Hyden B."/>
            <person name="Feng K."/>
            <person name="Yates T.B."/>
            <person name="Jawdy S."/>
            <person name="Cereghino C."/>
            <person name="Smart L.B."/>
            <person name="Muchero W."/>
        </authorList>
    </citation>
    <scope>NUCLEOTIDE SEQUENCE [LARGE SCALE GENOMIC DNA]</scope>
    <source>
        <tissue evidence="1">Shoot tip</tissue>
    </source>
</reference>
<proteinExistence type="predicted"/>